<evidence type="ECO:0000256" key="1">
    <source>
        <dbReference type="SAM" id="Phobius"/>
    </source>
</evidence>
<accession>A0A418PZV1</accession>
<dbReference type="OrthoDB" id="9804804at2"/>
<sequence length="105" mass="11052">MRRVAGADKGATPDPTVEERHNMLKNVGKADRVVRLFAAGLLAFLSATPAVNGWMAYTSLGIAAVLAITAIIGFCPFYRALGVNSCEHGGTYHSGEDPFDGRAGN</sequence>
<dbReference type="InterPro" id="IPR021309">
    <property type="entry name" value="YgaP-like_TM"/>
</dbReference>
<keyword evidence="1" id="KW-0472">Membrane</keyword>
<dbReference type="EMBL" id="QXTF01000002">
    <property type="protein sequence ID" value="RIX29277.1"/>
    <property type="molecule type" value="Genomic_DNA"/>
</dbReference>
<evidence type="ECO:0000313" key="4">
    <source>
        <dbReference type="Proteomes" id="UP000285023"/>
    </source>
</evidence>
<feature type="transmembrane region" description="Helical" evidence="1">
    <location>
        <begin position="33"/>
        <end position="51"/>
    </location>
</feature>
<keyword evidence="1" id="KW-1133">Transmembrane helix</keyword>
<dbReference type="AlphaFoldDB" id="A0A418PZV1"/>
<name>A0A418PZV1_9SPHN</name>
<keyword evidence="4" id="KW-1185">Reference proteome</keyword>
<evidence type="ECO:0000259" key="2">
    <source>
        <dbReference type="Pfam" id="PF11127"/>
    </source>
</evidence>
<dbReference type="Pfam" id="PF11127">
    <property type="entry name" value="YgaP-like_TM"/>
    <property type="match status" value="1"/>
</dbReference>
<protein>
    <submittedName>
        <fullName evidence="3">DUF2892 domain-containing protein</fullName>
    </submittedName>
</protein>
<dbReference type="Proteomes" id="UP000285023">
    <property type="component" value="Unassembled WGS sequence"/>
</dbReference>
<reference evidence="3 4" key="1">
    <citation type="submission" date="2018-09" db="EMBL/GenBank/DDBJ databases">
        <title>Sphingomonas sp. DAC4.</title>
        <authorList>
            <person name="Seo T."/>
        </authorList>
    </citation>
    <scope>NUCLEOTIDE SEQUENCE [LARGE SCALE GENOMIC DNA]</scope>
    <source>
        <strain evidence="3 4">DAC4</strain>
    </source>
</reference>
<feature type="domain" description="Inner membrane protein YgaP-like transmembrane" evidence="2">
    <location>
        <begin position="23"/>
        <end position="87"/>
    </location>
</feature>
<organism evidence="3 4">
    <name type="scientific">Sphingomonas edaphi</name>
    <dbReference type="NCBI Taxonomy" id="2315689"/>
    <lineage>
        <taxon>Bacteria</taxon>
        <taxon>Pseudomonadati</taxon>
        <taxon>Pseudomonadota</taxon>
        <taxon>Alphaproteobacteria</taxon>
        <taxon>Sphingomonadales</taxon>
        <taxon>Sphingomonadaceae</taxon>
        <taxon>Sphingomonas</taxon>
    </lineage>
</organism>
<proteinExistence type="predicted"/>
<gene>
    <name evidence="3" type="ORF">D3M59_08240</name>
</gene>
<evidence type="ECO:0000313" key="3">
    <source>
        <dbReference type="EMBL" id="RIX29277.1"/>
    </source>
</evidence>
<comment type="caution">
    <text evidence="3">The sequence shown here is derived from an EMBL/GenBank/DDBJ whole genome shotgun (WGS) entry which is preliminary data.</text>
</comment>
<feature type="transmembrane region" description="Helical" evidence="1">
    <location>
        <begin position="57"/>
        <end position="78"/>
    </location>
</feature>
<keyword evidence="1" id="KW-0812">Transmembrane</keyword>
<dbReference type="RefSeq" id="WP_119533166.1">
    <property type="nucleotide sequence ID" value="NZ_QXTF01000002.1"/>
</dbReference>